<reference evidence="2 3" key="1">
    <citation type="submission" date="2023-07" db="EMBL/GenBank/DDBJ databases">
        <title>Sorghum-associated microbial communities from plants grown in Nebraska, USA.</title>
        <authorList>
            <person name="Schachtman D."/>
        </authorList>
    </citation>
    <scope>NUCLEOTIDE SEQUENCE [LARGE SCALE GENOMIC DNA]</scope>
    <source>
        <strain evidence="2 3">DS994</strain>
    </source>
</reference>
<keyword evidence="3" id="KW-1185">Reference proteome</keyword>
<feature type="compositionally biased region" description="Basic residues" evidence="1">
    <location>
        <begin position="26"/>
        <end position="39"/>
    </location>
</feature>
<accession>A0ABT9UGZ9</accession>
<comment type="caution">
    <text evidence="2">The sequence shown here is derived from an EMBL/GenBank/DDBJ whole genome shotgun (WGS) entry which is preliminary data.</text>
</comment>
<dbReference type="RefSeq" id="WP_307490236.1">
    <property type="nucleotide sequence ID" value="NZ_JAUSSY010000006.1"/>
</dbReference>
<evidence type="ECO:0000313" key="3">
    <source>
        <dbReference type="Proteomes" id="UP001226389"/>
    </source>
</evidence>
<evidence type="ECO:0000256" key="1">
    <source>
        <dbReference type="SAM" id="MobiDB-lite"/>
    </source>
</evidence>
<proteinExistence type="predicted"/>
<name>A0ABT9UGZ9_9MICC</name>
<organism evidence="2 3">
    <name type="scientific">Pseudarthrobacter defluvii</name>
    <dbReference type="NCBI Taxonomy" id="410837"/>
    <lineage>
        <taxon>Bacteria</taxon>
        <taxon>Bacillati</taxon>
        <taxon>Actinomycetota</taxon>
        <taxon>Actinomycetes</taxon>
        <taxon>Micrococcales</taxon>
        <taxon>Micrococcaceae</taxon>
        <taxon>Pseudarthrobacter</taxon>
    </lineage>
</organism>
<gene>
    <name evidence="2" type="ORF">J2T22_002112</name>
</gene>
<sequence length="65" mass="7703">MEYLYGFLAVILAVVVLRLLNAHWQRKHWRTRPPRHRGKAQSQRGRVYKNPPPTNHNADPYSGWP</sequence>
<feature type="region of interest" description="Disordered" evidence="1">
    <location>
        <begin position="26"/>
        <end position="65"/>
    </location>
</feature>
<dbReference type="Proteomes" id="UP001226389">
    <property type="component" value="Unassembled WGS sequence"/>
</dbReference>
<dbReference type="EMBL" id="JAUSSY010000006">
    <property type="protein sequence ID" value="MDQ0118926.1"/>
    <property type="molecule type" value="Genomic_DNA"/>
</dbReference>
<evidence type="ECO:0000313" key="2">
    <source>
        <dbReference type="EMBL" id="MDQ0118926.1"/>
    </source>
</evidence>
<protein>
    <submittedName>
        <fullName evidence="2">Uncharacterized protein</fullName>
    </submittedName>
</protein>